<dbReference type="OrthoDB" id="5862673at2759"/>
<evidence type="ECO:0000313" key="1">
    <source>
        <dbReference type="EnsemblMetazoa" id="PPA37011.1"/>
    </source>
</evidence>
<dbReference type="AlphaFoldDB" id="A0A2A6BGB0"/>
<keyword evidence="2" id="KW-1185">Reference proteome</keyword>
<accession>A0A8R1URJ2</accession>
<reference evidence="1" key="2">
    <citation type="submission" date="2022-06" db="UniProtKB">
        <authorList>
            <consortium name="EnsemblMetazoa"/>
        </authorList>
    </citation>
    <scope>IDENTIFICATION</scope>
    <source>
        <strain evidence="1">PS312</strain>
    </source>
</reference>
<dbReference type="PANTHER" id="PTHR33939">
    <property type="entry name" value="PROTEIN CBG22215"/>
    <property type="match status" value="1"/>
</dbReference>
<gene>
    <name evidence="1" type="primary">WBGene00275380</name>
</gene>
<organism evidence="1 2">
    <name type="scientific">Pristionchus pacificus</name>
    <name type="common">Parasitic nematode worm</name>
    <dbReference type="NCBI Taxonomy" id="54126"/>
    <lineage>
        <taxon>Eukaryota</taxon>
        <taxon>Metazoa</taxon>
        <taxon>Ecdysozoa</taxon>
        <taxon>Nematoda</taxon>
        <taxon>Chromadorea</taxon>
        <taxon>Rhabditida</taxon>
        <taxon>Rhabditina</taxon>
        <taxon>Diplogasteromorpha</taxon>
        <taxon>Diplogasteroidea</taxon>
        <taxon>Neodiplogasteridae</taxon>
        <taxon>Pristionchus</taxon>
    </lineage>
</organism>
<dbReference type="Proteomes" id="UP000005239">
    <property type="component" value="Unassembled WGS sequence"/>
</dbReference>
<name>A0A2A6BGB0_PRIPA</name>
<protein>
    <submittedName>
        <fullName evidence="1">Uncharacterized protein</fullName>
    </submittedName>
</protein>
<evidence type="ECO:0000313" key="2">
    <source>
        <dbReference type="Proteomes" id="UP000005239"/>
    </source>
</evidence>
<proteinExistence type="predicted"/>
<dbReference type="InterPro" id="IPR036397">
    <property type="entry name" value="RNaseH_sf"/>
</dbReference>
<dbReference type="EnsemblMetazoa" id="PPA37011.1">
    <property type="protein sequence ID" value="PPA37011.1"/>
    <property type="gene ID" value="WBGene00275380"/>
</dbReference>
<accession>A0A2A6BGB0</accession>
<dbReference type="GO" id="GO:0003676">
    <property type="term" value="F:nucleic acid binding"/>
    <property type="evidence" value="ECO:0007669"/>
    <property type="project" value="InterPro"/>
</dbReference>
<dbReference type="Gene3D" id="3.30.420.10">
    <property type="entry name" value="Ribonuclease H-like superfamily/Ribonuclease H"/>
    <property type="match status" value="1"/>
</dbReference>
<dbReference type="PANTHER" id="PTHR33939:SF1">
    <property type="entry name" value="DUF4371 DOMAIN-CONTAINING PROTEIN"/>
    <property type="match status" value="1"/>
</dbReference>
<sequence length="577" mass="66046">MEPDDHQSVARFHLTAFLDVANPIAIHDTTDSASRKTHTAHCAKTRAFILRAHEFFKENDIADMTPRFLSAMLSIHKDTVHRVISDSTTVVPLNRFPPCGPPPLKITKKAVQERIKGRFSEETIQQLRRFVHVQYFAQYKRVTLKKICDRSDEWIDPKDKDISMSPSILRLLLHAINFSWVKLQYRSNIYMNDYYCRVQSHFLRTMMAIREEGNHLIWSVDETWVHKGMRPGHGWQDMEAAKAPLTFIKNGMTEFEKYIEGVFKELVAEAEEKNLKPILLMDNASYHSRVIDKMPTQSDRKTVMANWLKAHDMPCPDGWKKKDMVEALKKLTRKDYNKYVVDTMGEQYGVQVVRTPPYMAEYAPIEFGWSAMKRAQHDLITHTDDGRKRIEEGALTFSPSLSTEEIVAAAEDIIDEADEQPVEDLEELLYMFLDNALGEMRYKEGKKAARIRSCAAKLARAEVPIFGAFQADKSAFVTTDLLLDEVNVEIGDVISNKVHFNCMAADKSAFVLSSSHEGISDDVAVDDLIFGKITATMVELVLLFRSTPALTPRPSPSAFHKPEARMVRVRVMDRSRR</sequence>
<reference evidence="2" key="1">
    <citation type="journal article" date="2008" name="Nat. Genet.">
        <title>The Pristionchus pacificus genome provides a unique perspective on nematode lifestyle and parasitism.</title>
        <authorList>
            <person name="Dieterich C."/>
            <person name="Clifton S.W."/>
            <person name="Schuster L.N."/>
            <person name="Chinwalla A."/>
            <person name="Delehaunty K."/>
            <person name="Dinkelacker I."/>
            <person name="Fulton L."/>
            <person name="Fulton R."/>
            <person name="Godfrey J."/>
            <person name="Minx P."/>
            <person name="Mitreva M."/>
            <person name="Roeseler W."/>
            <person name="Tian H."/>
            <person name="Witte H."/>
            <person name="Yang S.P."/>
            <person name="Wilson R.K."/>
            <person name="Sommer R.J."/>
        </authorList>
    </citation>
    <scope>NUCLEOTIDE SEQUENCE [LARGE SCALE GENOMIC DNA]</scope>
    <source>
        <strain evidence="2">PS312</strain>
    </source>
</reference>